<name>A0A183FS92_HELPZ</name>
<reference evidence="2 3" key="1">
    <citation type="submission" date="2018-11" db="EMBL/GenBank/DDBJ databases">
        <authorList>
            <consortium name="Pathogen Informatics"/>
        </authorList>
    </citation>
    <scope>NUCLEOTIDE SEQUENCE [LARGE SCALE GENOMIC DNA]</scope>
</reference>
<gene>
    <name evidence="2" type="ORF">HPBE_LOCUS10789</name>
</gene>
<dbReference type="Proteomes" id="UP000050761">
    <property type="component" value="Unassembled WGS sequence"/>
</dbReference>
<feature type="chain" id="PRO_5044551624" evidence="1">
    <location>
        <begin position="19"/>
        <end position="111"/>
    </location>
</feature>
<evidence type="ECO:0000256" key="1">
    <source>
        <dbReference type="SAM" id="SignalP"/>
    </source>
</evidence>
<protein>
    <submittedName>
        <fullName evidence="4">Secreted protein</fullName>
    </submittedName>
</protein>
<evidence type="ECO:0000313" key="3">
    <source>
        <dbReference type="Proteomes" id="UP000050761"/>
    </source>
</evidence>
<evidence type="ECO:0000313" key="2">
    <source>
        <dbReference type="EMBL" id="VDO86346.1"/>
    </source>
</evidence>
<organism evidence="3 4">
    <name type="scientific">Heligmosomoides polygyrus</name>
    <name type="common">Parasitic roundworm</name>
    <dbReference type="NCBI Taxonomy" id="6339"/>
    <lineage>
        <taxon>Eukaryota</taxon>
        <taxon>Metazoa</taxon>
        <taxon>Ecdysozoa</taxon>
        <taxon>Nematoda</taxon>
        <taxon>Chromadorea</taxon>
        <taxon>Rhabditida</taxon>
        <taxon>Rhabditina</taxon>
        <taxon>Rhabditomorpha</taxon>
        <taxon>Strongyloidea</taxon>
        <taxon>Heligmosomidae</taxon>
        <taxon>Heligmosomoides</taxon>
    </lineage>
</organism>
<proteinExistence type="predicted"/>
<accession>A0A3P7YEE8</accession>
<accession>A0A183FS92</accession>
<evidence type="ECO:0000313" key="4">
    <source>
        <dbReference type="WBParaSite" id="HPBE_0001078801-mRNA-1"/>
    </source>
</evidence>
<reference evidence="4" key="2">
    <citation type="submission" date="2019-09" db="UniProtKB">
        <authorList>
            <consortium name="WormBaseParasite"/>
        </authorList>
    </citation>
    <scope>IDENTIFICATION</scope>
</reference>
<dbReference type="WBParaSite" id="HPBE_0001078801-mRNA-1">
    <property type="protein sequence ID" value="HPBE_0001078801-mRNA-1"/>
    <property type="gene ID" value="HPBE_0001078801"/>
</dbReference>
<keyword evidence="3" id="KW-1185">Reference proteome</keyword>
<dbReference type="EMBL" id="UZAH01026883">
    <property type="protein sequence ID" value="VDO86346.1"/>
    <property type="molecule type" value="Genomic_DNA"/>
</dbReference>
<dbReference type="AlphaFoldDB" id="A0A183FS92"/>
<sequence length="111" mass="12316">MYKSYLTMVSILLPIIQANEFCSLFDMENTKLYFGQTAVVPSCIVDGELDKLLFRYSHAVPLNVLCVVEEPLSNFLGVGTLPECFPRGEVLYLPGNHAALLISQVSHTSFS</sequence>
<feature type="signal peptide" evidence="1">
    <location>
        <begin position="1"/>
        <end position="18"/>
    </location>
</feature>
<keyword evidence="1" id="KW-0732">Signal</keyword>